<keyword evidence="1" id="KW-1133">Transmembrane helix</keyword>
<feature type="transmembrane region" description="Helical" evidence="1">
    <location>
        <begin position="54"/>
        <end position="77"/>
    </location>
</feature>
<dbReference type="Proteomes" id="UP001162881">
    <property type="component" value="Unassembled WGS sequence"/>
</dbReference>
<protein>
    <recommendedName>
        <fullName evidence="4">Sugar transporter</fullName>
    </recommendedName>
</protein>
<sequence length="149" mass="16111">MSGQAKAPLWYWIIALLAALWNAYGCLDFTRTVTRDSAYLAAFPTEMVAYVDSFPLWLVGCWGLGVWGGLAGSLLLLVRSGRAVMAFLLSLAGLAATTLYQALDTVPEALTHSVVDWVMTGAIWCVALGLLGFAIRMRQRGVLARGRNA</sequence>
<evidence type="ECO:0008006" key="4">
    <source>
        <dbReference type="Google" id="ProtNLM"/>
    </source>
</evidence>
<comment type="caution">
    <text evidence="2">The sequence shown here is derived from an EMBL/GenBank/DDBJ whole genome shotgun (WGS) entry which is preliminary data.</text>
</comment>
<feature type="transmembrane region" description="Helical" evidence="1">
    <location>
        <begin position="7"/>
        <end position="24"/>
    </location>
</feature>
<reference evidence="2" key="1">
    <citation type="submission" date="2022-03" db="EMBL/GenBank/DDBJ databases">
        <title>Identification of a novel bacterium isolated from mangrove sediments.</title>
        <authorList>
            <person name="Pan X."/>
        </authorList>
    </citation>
    <scope>NUCLEOTIDE SEQUENCE</scope>
    <source>
        <strain evidence="2">B1949</strain>
    </source>
</reference>
<evidence type="ECO:0000256" key="1">
    <source>
        <dbReference type="SAM" id="Phobius"/>
    </source>
</evidence>
<keyword evidence="1" id="KW-0812">Transmembrane</keyword>
<feature type="transmembrane region" description="Helical" evidence="1">
    <location>
        <begin position="84"/>
        <end position="103"/>
    </location>
</feature>
<name>A0ABT0BDP8_9SPHN</name>
<keyword evidence="3" id="KW-1185">Reference proteome</keyword>
<keyword evidence="1" id="KW-0472">Membrane</keyword>
<dbReference type="RefSeq" id="WP_244020703.1">
    <property type="nucleotide sequence ID" value="NZ_JALHLF010000037.1"/>
</dbReference>
<accession>A0ABT0BDP8</accession>
<proteinExistence type="predicted"/>
<feature type="transmembrane region" description="Helical" evidence="1">
    <location>
        <begin position="115"/>
        <end position="135"/>
    </location>
</feature>
<organism evidence="2 3">
    <name type="scientific">Novosphingobium organovorum</name>
    <dbReference type="NCBI Taxonomy" id="2930092"/>
    <lineage>
        <taxon>Bacteria</taxon>
        <taxon>Pseudomonadati</taxon>
        <taxon>Pseudomonadota</taxon>
        <taxon>Alphaproteobacteria</taxon>
        <taxon>Sphingomonadales</taxon>
        <taxon>Sphingomonadaceae</taxon>
        <taxon>Novosphingobium</taxon>
    </lineage>
</organism>
<evidence type="ECO:0000313" key="2">
    <source>
        <dbReference type="EMBL" id="MCJ2183192.1"/>
    </source>
</evidence>
<gene>
    <name evidence="2" type="ORF">MTR62_10880</name>
</gene>
<dbReference type="EMBL" id="JALHLF010000037">
    <property type="protein sequence ID" value="MCJ2183192.1"/>
    <property type="molecule type" value="Genomic_DNA"/>
</dbReference>
<evidence type="ECO:0000313" key="3">
    <source>
        <dbReference type="Proteomes" id="UP001162881"/>
    </source>
</evidence>